<feature type="compositionally biased region" description="Basic and acidic residues" evidence="5">
    <location>
        <begin position="723"/>
        <end position="736"/>
    </location>
</feature>
<dbReference type="OMA" id="QKVTWIV"/>
<feature type="compositionally biased region" description="Acidic residues" evidence="5">
    <location>
        <begin position="537"/>
        <end position="590"/>
    </location>
</feature>
<feature type="region of interest" description="Disordered" evidence="5">
    <location>
        <begin position="1"/>
        <end position="35"/>
    </location>
</feature>
<keyword evidence="3 4" id="KW-0539">Nucleus</keyword>
<dbReference type="CDD" id="cd17709">
    <property type="entry name" value="BRCT_pescadillo_like"/>
    <property type="match status" value="1"/>
</dbReference>
<dbReference type="AlphaFoldDB" id="A0A8J6CCW5"/>
<dbReference type="GO" id="GO:0030687">
    <property type="term" value="C:preribosome, large subunit precursor"/>
    <property type="evidence" value="ECO:0007669"/>
    <property type="project" value="UniProtKB-UniRule"/>
</dbReference>
<dbReference type="InterPro" id="IPR036420">
    <property type="entry name" value="BRCT_dom_sf"/>
</dbReference>
<dbReference type="Proteomes" id="UP000751190">
    <property type="component" value="Unassembled WGS sequence"/>
</dbReference>
<dbReference type="InterPro" id="IPR010613">
    <property type="entry name" value="PES"/>
</dbReference>
<reference evidence="7" key="1">
    <citation type="submission" date="2021-05" db="EMBL/GenBank/DDBJ databases">
        <title>The genome of the haptophyte Pavlova lutheri (Diacronema luteri, Pavlovales) - a model for lipid biosynthesis in eukaryotic algae.</title>
        <authorList>
            <person name="Hulatt C.J."/>
            <person name="Posewitz M.C."/>
        </authorList>
    </citation>
    <scope>NUCLEOTIDE SEQUENCE</scope>
    <source>
        <strain evidence="7">NIVA-4/92</strain>
    </source>
</reference>
<evidence type="ECO:0000313" key="7">
    <source>
        <dbReference type="EMBL" id="KAG8466536.1"/>
    </source>
</evidence>
<keyword evidence="2 4" id="KW-0698">rRNA processing</keyword>
<sequence>MGQAKKDRRRSGSSEKKRPSRGMLKKKASHNSIGKIKAKRGSAARFMTRSRALRSLQVPLKDFRRLCILKGIYPRDPPKKFSGADKTYYYTKDILYLQHEPLLAKFREMSALLKKVVRRADRGEKADAVRLYDNRPVYRLDHLIRERYPSFTDALRDLDDALCLVHLFACVPSAKLLPPERIANCARLCKEFQAVIAHSGCVRAAFISIKGIYVQAEVHGVKLLWLMPHSLKQEVPADVDLRVLLTFLELYEVLLQFVNYKLFTMRNLQYPPLPPHEEAEPIAQPGLARLIRRQASTGPASLLGGTAGARGSGYVHAANLRRSHSPYEQPGGEAMARFRRGLKAVERAAIAAADAAEGKGAAAAAAEEAAVEAAEAADGGGGGDGGDAVDGERRPRLFDGLSVLLGRETPMAVLELLLASFGATVAWEGEGSSLEHTSPLITHEIVDRPSLRAQPVVGRVYAQPQWVFDCINAGELLPVHAYAPGCKPPPHLSPFGDGAEGYVPPERRAHPAYGPAVPASAAPSRAAGLARGAQGGDEGENEGEEVDVAESDDEPDGDDDDESDDDDEREEESDGDGDDDDDGGADDDEEGRFRRELEAERRGVAPAKPRKAELAALAAARRASSGEQTREEKTALSQMLMKKRDARLYKQMQHGINRKQQAADKLAAKRHALVAADGGAGARTLKGKRAREGTGAQAAPAPSPKRVHAPALVAPAGGAKPRAKPEGKPTKPEGKPTKPKGKR</sequence>
<evidence type="ECO:0000256" key="3">
    <source>
        <dbReference type="ARBA" id="ARBA00023242"/>
    </source>
</evidence>
<evidence type="ECO:0000256" key="4">
    <source>
        <dbReference type="HAMAP-Rule" id="MF_03028"/>
    </source>
</evidence>
<evidence type="ECO:0000256" key="5">
    <source>
        <dbReference type="SAM" id="MobiDB-lite"/>
    </source>
</evidence>
<dbReference type="PANTHER" id="PTHR12221:SF6">
    <property type="entry name" value="PESCADILLO HOMOLOG"/>
    <property type="match status" value="1"/>
</dbReference>
<dbReference type="GO" id="GO:0070545">
    <property type="term" value="C:PeBoW complex"/>
    <property type="evidence" value="ECO:0007669"/>
    <property type="project" value="TreeGrafter"/>
</dbReference>
<accession>A0A8J6CCW5</accession>
<feature type="region of interest" description="Disordered" evidence="5">
    <location>
        <begin position="497"/>
        <end position="635"/>
    </location>
</feature>
<protein>
    <recommendedName>
        <fullName evidence="4">Pescadillo homolog</fullName>
    </recommendedName>
</protein>
<organism evidence="7 8">
    <name type="scientific">Diacronema lutheri</name>
    <name type="common">Unicellular marine alga</name>
    <name type="synonym">Monochrysis lutheri</name>
    <dbReference type="NCBI Taxonomy" id="2081491"/>
    <lineage>
        <taxon>Eukaryota</taxon>
        <taxon>Haptista</taxon>
        <taxon>Haptophyta</taxon>
        <taxon>Pavlovophyceae</taxon>
        <taxon>Pavlovales</taxon>
        <taxon>Pavlovaceae</taxon>
        <taxon>Diacronema</taxon>
    </lineage>
</organism>
<evidence type="ECO:0000313" key="8">
    <source>
        <dbReference type="Proteomes" id="UP000751190"/>
    </source>
</evidence>
<feature type="compositionally biased region" description="Low complexity" evidence="5">
    <location>
        <begin position="511"/>
        <end position="532"/>
    </location>
</feature>
<dbReference type="GO" id="GO:0000463">
    <property type="term" value="P:maturation of LSU-rRNA from tricistronic rRNA transcript (SSU-rRNA, 5.8S rRNA, LSU-rRNA)"/>
    <property type="evidence" value="ECO:0007669"/>
    <property type="project" value="UniProtKB-UniRule"/>
</dbReference>
<dbReference type="PANTHER" id="PTHR12221">
    <property type="entry name" value="PESCADILLO - RELATED"/>
    <property type="match status" value="1"/>
</dbReference>
<comment type="similarity">
    <text evidence="4">Belongs to the pescadillo family.</text>
</comment>
<dbReference type="GO" id="GO:0005654">
    <property type="term" value="C:nucleoplasm"/>
    <property type="evidence" value="ECO:0007669"/>
    <property type="project" value="UniProtKB-SubCell"/>
</dbReference>
<dbReference type="InterPro" id="IPR001357">
    <property type="entry name" value="BRCT_dom"/>
</dbReference>
<dbReference type="EMBL" id="JAGTXO010000007">
    <property type="protein sequence ID" value="KAG8466536.1"/>
    <property type="molecule type" value="Genomic_DNA"/>
</dbReference>
<comment type="function">
    <text evidence="4">Required for maturation of ribosomal RNAs and formation of the large ribosomal subunit.</text>
</comment>
<dbReference type="HAMAP" id="MF_03028">
    <property type="entry name" value="Pescadillo"/>
    <property type="match status" value="1"/>
</dbReference>
<feature type="region of interest" description="Disordered" evidence="5">
    <location>
        <begin position="675"/>
        <end position="743"/>
    </location>
</feature>
<dbReference type="Pfam" id="PF06732">
    <property type="entry name" value="Pescadillo_N"/>
    <property type="match status" value="1"/>
</dbReference>
<dbReference type="SUPFAM" id="SSF52113">
    <property type="entry name" value="BRCT domain"/>
    <property type="match status" value="1"/>
</dbReference>
<dbReference type="OrthoDB" id="10264910at2759"/>
<dbReference type="GO" id="GO:0043021">
    <property type="term" value="F:ribonucleoprotein complex binding"/>
    <property type="evidence" value="ECO:0007669"/>
    <property type="project" value="UniProtKB-UniRule"/>
</dbReference>
<evidence type="ECO:0000259" key="6">
    <source>
        <dbReference type="PROSITE" id="PS50172"/>
    </source>
</evidence>
<comment type="subcellular location">
    <subcellularLocation>
        <location evidence="4">Nucleus</location>
        <location evidence="4">Nucleolus</location>
    </subcellularLocation>
    <subcellularLocation>
        <location evidence="4">Nucleus</location>
        <location evidence="4">Nucleoplasm</location>
    </subcellularLocation>
</comment>
<feature type="compositionally biased region" description="Basic and acidic residues" evidence="5">
    <location>
        <begin position="591"/>
        <end position="603"/>
    </location>
</feature>
<evidence type="ECO:0000256" key="2">
    <source>
        <dbReference type="ARBA" id="ARBA00022552"/>
    </source>
</evidence>
<keyword evidence="8" id="KW-1185">Reference proteome</keyword>
<feature type="domain" description="BRCT" evidence="6">
    <location>
        <begin position="393"/>
        <end position="484"/>
    </location>
</feature>
<dbReference type="GO" id="GO:0000466">
    <property type="term" value="P:maturation of 5.8S rRNA from tricistronic rRNA transcript (SSU-rRNA, 5.8S rRNA, LSU-rRNA)"/>
    <property type="evidence" value="ECO:0007669"/>
    <property type="project" value="UniProtKB-UniRule"/>
</dbReference>
<gene>
    <name evidence="7" type="ORF">KFE25_007915</name>
</gene>
<feature type="compositionally biased region" description="Basic residues" evidence="5">
    <location>
        <begin position="18"/>
        <end position="29"/>
    </location>
</feature>
<dbReference type="Gene3D" id="3.40.50.10190">
    <property type="entry name" value="BRCT domain"/>
    <property type="match status" value="1"/>
</dbReference>
<keyword evidence="1 4" id="KW-0690">Ribosome biogenesis</keyword>
<dbReference type="PROSITE" id="PS50172">
    <property type="entry name" value="BRCT"/>
    <property type="match status" value="1"/>
</dbReference>
<evidence type="ECO:0000256" key="1">
    <source>
        <dbReference type="ARBA" id="ARBA00022517"/>
    </source>
</evidence>
<dbReference type="GO" id="GO:0003723">
    <property type="term" value="F:RNA binding"/>
    <property type="evidence" value="ECO:0007669"/>
    <property type="project" value="TreeGrafter"/>
</dbReference>
<proteinExistence type="inferred from homology"/>
<feature type="compositionally biased region" description="Low complexity" evidence="5">
    <location>
        <begin position="614"/>
        <end position="623"/>
    </location>
</feature>
<name>A0A8J6CCW5_DIALT</name>
<comment type="caution">
    <text evidence="7">The sequence shown here is derived from an EMBL/GenBank/DDBJ whole genome shotgun (WGS) entry which is preliminary data.</text>
</comment>